<evidence type="ECO:0000313" key="3">
    <source>
        <dbReference type="Proteomes" id="UP000502018"/>
    </source>
</evidence>
<reference evidence="2" key="1">
    <citation type="submission" date="2016-07" db="EMBL/GenBank/DDBJ databases">
        <title>Characterization of a nucleorhabdovirus from Physostegia.</title>
        <authorList>
            <person name="Menzel W."/>
            <person name="Richert-Poeggeler K."/>
            <person name="Winter S."/>
            <person name="Knierim D."/>
        </authorList>
    </citation>
    <scope>NUCLEOTIDE SEQUENCE [LARGE SCALE GENOMIC DNA]</scope>
    <source>
        <strain evidence="2">PV-1182</strain>
    </source>
</reference>
<evidence type="ECO:0000313" key="2">
    <source>
        <dbReference type="EMBL" id="AOT55658.1"/>
    </source>
</evidence>
<dbReference type="EMBL" id="KX636164">
    <property type="protein sequence ID" value="AOT55658.1"/>
    <property type="molecule type" value="Viral_cRNA"/>
</dbReference>
<dbReference type="RefSeq" id="YP_010086598.1">
    <property type="nucleotide sequence ID" value="NC_055466.1"/>
</dbReference>
<keyword evidence="3" id="KW-1185">Reference proteome</keyword>
<dbReference type="Proteomes" id="UP000502018">
    <property type="component" value="Segment"/>
</dbReference>
<sequence length="294" mass="32652">MNRKSTRSEDRVSSKPYTRADKKQKLSSPISDQNAEKTSNISPQAITDRINNSDKYEDIHPGSLQDFITTPSDSPPHSPETMPPVPPEQKLIQDITNQLKNNGASVTYESVTHALDKSNIQNTENIGLYESRAILWYSAGYNDAVRSSEIQDANFAKKQLPTVSSGLLSTANTLIDVVQRFDEISKRLNKKTSISDLNSDEIVTFCLTAYDGKSSKERASSLMMYLHNYIGYSNIYNDIANPNTVERAFNFMKTLDPIAVAVMTTLGETAGTPIVADRVAKDKHAYALYSGKRI</sequence>
<dbReference type="KEGG" id="vg:65101815"/>
<protein>
    <submittedName>
        <fullName evidence="2">Phosphoprotein</fullName>
    </submittedName>
</protein>
<feature type="compositionally biased region" description="Pro residues" evidence="1">
    <location>
        <begin position="73"/>
        <end position="87"/>
    </location>
</feature>
<accession>A0A1D8FVI6</accession>
<gene>
    <name evidence="2" type="primary">P</name>
</gene>
<feature type="compositionally biased region" description="Polar residues" evidence="1">
    <location>
        <begin position="26"/>
        <end position="45"/>
    </location>
</feature>
<feature type="region of interest" description="Disordered" evidence="1">
    <location>
        <begin position="1"/>
        <end position="88"/>
    </location>
</feature>
<evidence type="ECO:0000256" key="1">
    <source>
        <dbReference type="SAM" id="MobiDB-lite"/>
    </source>
</evidence>
<name>A0A1D8FVI6_9RHAB</name>
<feature type="compositionally biased region" description="Basic and acidic residues" evidence="1">
    <location>
        <begin position="1"/>
        <end position="24"/>
    </location>
</feature>
<organism evidence="2">
    <name type="scientific">Physostegia chlorotic mottle virus</name>
    <dbReference type="NCBI Taxonomy" id="1905830"/>
    <lineage>
        <taxon>Viruses</taxon>
        <taxon>Riboviria</taxon>
        <taxon>Orthornavirae</taxon>
        <taxon>Negarnaviricota</taxon>
        <taxon>Haploviricotina</taxon>
        <taxon>Monjiviricetes</taxon>
        <taxon>Mononegavirales</taxon>
        <taxon>Rhabdoviridae</taxon>
        <taxon>Betarhabdovirinae</taxon>
        <taxon>Alphanucleorhabdovirus</taxon>
        <taxon>Alphanucleorhabdovirus physostegiae</taxon>
    </lineage>
</organism>
<feature type="compositionally biased region" description="Basic and acidic residues" evidence="1">
    <location>
        <begin position="51"/>
        <end position="60"/>
    </location>
</feature>
<proteinExistence type="predicted"/>
<dbReference type="GeneID" id="65101815"/>